<accession>A0ABN0DPM4</accession>
<evidence type="ECO:0000313" key="4">
    <source>
        <dbReference type="EMBL" id="EHG24584.1"/>
    </source>
</evidence>
<dbReference type="InterPro" id="IPR013785">
    <property type="entry name" value="Aldolase_TIM"/>
</dbReference>
<dbReference type="InterPro" id="IPR006218">
    <property type="entry name" value="DAHP1/KDSA"/>
</dbReference>
<evidence type="ECO:0008006" key="6">
    <source>
        <dbReference type="Google" id="ProtNLM"/>
    </source>
</evidence>
<keyword evidence="1" id="KW-0808">Transferase</keyword>
<feature type="domain" description="DAHP synthase ferredoxin-like" evidence="3">
    <location>
        <begin position="1"/>
        <end position="67"/>
    </location>
</feature>
<dbReference type="Pfam" id="PF00793">
    <property type="entry name" value="DAHP_synth_1"/>
    <property type="match status" value="1"/>
</dbReference>
<dbReference type="PANTHER" id="PTHR43018">
    <property type="entry name" value="PHOSPHO-2-DEHYDRO-3-DEOXYHEPTONATE ALDOLASE"/>
    <property type="match status" value="1"/>
</dbReference>
<protein>
    <recommendedName>
        <fullName evidence="6">Phospho-2-dehydro-3-deoxyheptonate aldolase</fullName>
    </recommendedName>
</protein>
<dbReference type="NCBIfam" id="NF006421">
    <property type="entry name" value="PRK08673.1"/>
    <property type="match status" value="1"/>
</dbReference>
<evidence type="ECO:0000259" key="3">
    <source>
        <dbReference type="Pfam" id="PF18152"/>
    </source>
</evidence>
<gene>
    <name evidence="4" type="ORF">HMPREF9432_01434</name>
</gene>
<dbReference type="SUPFAM" id="SSF51569">
    <property type="entry name" value="Aldolase"/>
    <property type="match status" value="1"/>
</dbReference>
<dbReference type="NCBIfam" id="TIGR01361">
    <property type="entry name" value="DAHP_synth_Bsub"/>
    <property type="match status" value="1"/>
</dbReference>
<evidence type="ECO:0000256" key="1">
    <source>
        <dbReference type="ARBA" id="ARBA00022679"/>
    </source>
</evidence>
<evidence type="ECO:0000313" key="5">
    <source>
        <dbReference type="Proteomes" id="UP000003175"/>
    </source>
</evidence>
<dbReference type="PANTHER" id="PTHR43018:SF1">
    <property type="entry name" value="PROTEIN AROA(G)"/>
    <property type="match status" value="1"/>
</dbReference>
<dbReference type="InterPro" id="IPR041071">
    <property type="entry name" value="DAHP_snth_FXD"/>
</dbReference>
<dbReference type="Pfam" id="PF18152">
    <property type="entry name" value="DAHP_snth_FXD"/>
    <property type="match status" value="1"/>
</dbReference>
<sequence>MVVIMNSDATQADIEGVIRAIEEKGLEAKVMEGARQKIIGVIGDKTKLASTPLDAMHGVETTVAISKSYKRASREFHPAPTVIDIRGVRIGDGTPVVMAGPCAVESRAQLIETAEIIKAGGAQFIRGGAYKPRTSPYAFQGLEEEGLKYLAEAREKTGLAVVTEVTVVEAVDTVAAYADLLQIGARNMQNFGLLRAVGRSGKPVMLKRGLAATIDEWLNAAEYIMNEGNPNVILCERGIRTYETYTRNTFDISAVAAIKHLSHLPIIADPSHGTGKWRMIKPMALASIAAGADGLIIEVHPNPARALSDGPQSLTPENYLDLMASVRKLSRFMADEHIEPMVLN</sequence>
<dbReference type="InterPro" id="IPR052899">
    <property type="entry name" value="Class-I_DAHP_synthase"/>
</dbReference>
<name>A0ABN0DPM4_9FIRM</name>
<dbReference type="Gene3D" id="3.20.20.70">
    <property type="entry name" value="Aldolase class I"/>
    <property type="match status" value="1"/>
</dbReference>
<comment type="caution">
    <text evidence="4">The sequence shown here is derived from an EMBL/GenBank/DDBJ whole genome shotgun (WGS) entry which is preliminary data.</text>
</comment>
<evidence type="ECO:0000259" key="2">
    <source>
        <dbReference type="Pfam" id="PF00793"/>
    </source>
</evidence>
<dbReference type="EMBL" id="ADGH01000012">
    <property type="protein sequence ID" value="EHG24584.1"/>
    <property type="molecule type" value="Genomic_DNA"/>
</dbReference>
<organism evidence="4 5">
    <name type="scientific">Selenomonas noxia F0398</name>
    <dbReference type="NCBI Taxonomy" id="702437"/>
    <lineage>
        <taxon>Bacteria</taxon>
        <taxon>Bacillati</taxon>
        <taxon>Bacillota</taxon>
        <taxon>Negativicutes</taxon>
        <taxon>Selenomonadales</taxon>
        <taxon>Selenomonadaceae</taxon>
        <taxon>Selenomonas</taxon>
    </lineage>
</organism>
<dbReference type="RefSeq" id="WP_006696682.1">
    <property type="nucleotide sequence ID" value="NZ_JH376859.1"/>
</dbReference>
<keyword evidence="5" id="KW-1185">Reference proteome</keyword>
<feature type="domain" description="DAHP synthetase I/KDSA" evidence="2">
    <location>
        <begin position="83"/>
        <end position="321"/>
    </location>
</feature>
<dbReference type="NCBIfam" id="NF009239">
    <property type="entry name" value="PRK12595.1"/>
    <property type="match status" value="1"/>
</dbReference>
<reference evidence="4 5" key="1">
    <citation type="submission" date="2011-08" db="EMBL/GenBank/DDBJ databases">
        <title>The Genome Sequence of Selenomonas noxia F0398.</title>
        <authorList>
            <consortium name="The Broad Institute Genome Sequencing Platform"/>
            <person name="Earl A."/>
            <person name="Ward D."/>
            <person name="Feldgarden M."/>
            <person name="Gevers D."/>
            <person name="Izard J."/>
            <person name="Ganesan A."/>
            <person name="Blanton J.M."/>
            <person name="Baranova O.V."/>
            <person name="Tanner A.C."/>
            <person name="Dewhirst F.E."/>
            <person name="Young S.K."/>
            <person name="Zeng Q."/>
            <person name="Gargeya S."/>
            <person name="Fitzgerald M."/>
            <person name="Haas B."/>
            <person name="Abouelleil A."/>
            <person name="Alvarado L."/>
            <person name="Arachchi H.M."/>
            <person name="Berlin A."/>
            <person name="Brown A."/>
            <person name="Chapman S.B."/>
            <person name="Chen Z."/>
            <person name="Dunbar C."/>
            <person name="Freedman E."/>
            <person name="Gearin G."/>
            <person name="Gellesch M."/>
            <person name="Goldberg J."/>
            <person name="Griggs A."/>
            <person name="Gujja S."/>
            <person name="Heiman D."/>
            <person name="Howarth C."/>
            <person name="Larson L."/>
            <person name="Lui A."/>
            <person name="MacDonald P.J.P."/>
            <person name="Montmayeur A."/>
            <person name="Murphy C."/>
            <person name="Neiman D."/>
            <person name="Pearson M."/>
            <person name="Priest M."/>
            <person name="Roberts A."/>
            <person name="Saif S."/>
            <person name="Shea T."/>
            <person name="Shenoy N."/>
            <person name="Sisk P."/>
            <person name="Stolte C."/>
            <person name="Sykes S."/>
            <person name="Wortman J."/>
            <person name="Nusbaum C."/>
            <person name="Birren B."/>
        </authorList>
    </citation>
    <scope>NUCLEOTIDE SEQUENCE [LARGE SCALE GENOMIC DNA]</scope>
    <source>
        <strain evidence="4 5">F0398</strain>
    </source>
</reference>
<proteinExistence type="predicted"/>
<dbReference type="Proteomes" id="UP000003175">
    <property type="component" value="Unassembled WGS sequence"/>
</dbReference>
<dbReference type="Gene3D" id="3.30.70.1140">
    <property type="entry name" value="Phospho-2-dehydro-3-deoxyheptonate aldolase, domain 1"/>
    <property type="match status" value="1"/>
</dbReference>
<dbReference type="InterPro" id="IPR006268">
    <property type="entry name" value="DAHP_syn_2"/>
</dbReference>